<dbReference type="Proteomes" id="UP000032534">
    <property type="component" value="Unassembled WGS sequence"/>
</dbReference>
<gene>
    <name evidence="1" type="ORF">QD47_22755</name>
</gene>
<protein>
    <submittedName>
        <fullName evidence="1">Thiol-disulfide isomerase</fullName>
    </submittedName>
</protein>
<dbReference type="AlphaFoldDB" id="A0A0D7WXG2"/>
<organism evidence="1 2">
    <name type="scientific">Paenibacillus terrae</name>
    <dbReference type="NCBI Taxonomy" id="159743"/>
    <lineage>
        <taxon>Bacteria</taxon>
        <taxon>Bacillati</taxon>
        <taxon>Bacillota</taxon>
        <taxon>Bacilli</taxon>
        <taxon>Bacillales</taxon>
        <taxon>Paenibacillaceae</taxon>
        <taxon>Paenibacillus</taxon>
    </lineage>
</organism>
<proteinExistence type="predicted"/>
<dbReference type="OrthoDB" id="5784238at2"/>
<sequence length="104" mass="11684">MKELGQKEVSRAIWEGCKLALFVYTPMCGTCAAARRMLEVAEHLLPEGVVVQSNINYIPELVQEHRISSVPALLLYNGENGSPEIIYKMESVEHLLSRIRSVVE</sequence>
<keyword evidence="1" id="KW-0413">Isomerase</keyword>
<evidence type="ECO:0000313" key="2">
    <source>
        <dbReference type="Proteomes" id="UP000032534"/>
    </source>
</evidence>
<keyword evidence="2" id="KW-1185">Reference proteome</keyword>
<accession>A0A0D7WXG2</accession>
<evidence type="ECO:0000313" key="1">
    <source>
        <dbReference type="EMBL" id="KJD43413.1"/>
    </source>
</evidence>
<dbReference type="Gene3D" id="3.40.30.10">
    <property type="entry name" value="Glutaredoxin"/>
    <property type="match status" value="1"/>
</dbReference>
<name>A0A0D7WXG2_9BACL</name>
<dbReference type="SUPFAM" id="SSF52833">
    <property type="entry name" value="Thioredoxin-like"/>
    <property type="match status" value="1"/>
</dbReference>
<dbReference type="PATRIC" id="fig|159743.3.peg.5058"/>
<dbReference type="GO" id="GO:0016853">
    <property type="term" value="F:isomerase activity"/>
    <property type="evidence" value="ECO:0007669"/>
    <property type="project" value="UniProtKB-KW"/>
</dbReference>
<dbReference type="InterPro" id="IPR036249">
    <property type="entry name" value="Thioredoxin-like_sf"/>
</dbReference>
<dbReference type="RefSeq" id="WP_044648273.1">
    <property type="nucleotide sequence ID" value="NZ_JTHP01000058.1"/>
</dbReference>
<dbReference type="CDD" id="cd02947">
    <property type="entry name" value="TRX_family"/>
    <property type="match status" value="1"/>
</dbReference>
<dbReference type="EMBL" id="JTHP01000058">
    <property type="protein sequence ID" value="KJD43413.1"/>
    <property type="molecule type" value="Genomic_DNA"/>
</dbReference>
<reference evidence="1 2" key="1">
    <citation type="submission" date="2014-11" db="EMBL/GenBank/DDBJ databases">
        <title>Draft Genome Sequences of Paenibacillus polymyxa NRRL B-30509 and Paenibacillus terrae NRRL B-30644, Strains from a Poultry Environment that Produce Tridecaptin A and Paenicidins.</title>
        <authorList>
            <person name="van Belkum M.J."/>
            <person name="Lohans C.T."/>
            <person name="Vederas J.C."/>
        </authorList>
    </citation>
    <scope>NUCLEOTIDE SEQUENCE [LARGE SCALE GENOMIC DNA]</scope>
    <source>
        <strain evidence="1 2">NRRL B-30644</strain>
    </source>
</reference>
<comment type="caution">
    <text evidence="1">The sequence shown here is derived from an EMBL/GenBank/DDBJ whole genome shotgun (WGS) entry which is preliminary data.</text>
</comment>